<organism evidence="2 3">
    <name type="scientific">Jatrophihabitans cynanchi</name>
    <dbReference type="NCBI Taxonomy" id="2944128"/>
    <lineage>
        <taxon>Bacteria</taxon>
        <taxon>Bacillati</taxon>
        <taxon>Actinomycetota</taxon>
        <taxon>Actinomycetes</taxon>
        <taxon>Jatrophihabitantales</taxon>
        <taxon>Jatrophihabitantaceae</taxon>
        <taxon>Jatrophihabitans</taxon>
    </lineage>
</organism>
<dbReference type="EMBL" id="CP097463">
    <property type="protein sequence ID" value="WAX56551.1"/>
    <property type="molecule type" value="Genomic_DNA"/>
</dbReference>
<feature type="region of interest" description="Disordered" evidence="1">
    <location>
        <begin position="257"/>
        <end position="277"/>
    </location>
</feature>
<evidence type="ECO:0000313" key="2">
    <source>
        <dbReference type="EMBL" id="WAX56551.1"/>
    </source>
</evidence>
<feature type="compositionally biased region" description="Basic and acidic residues" evidence="1">
    <location>
        <begin position="257"/>
        <end position="275"/>
    </location>
</feature>
<feature type="compositionally biased region" description="Low complexity" evidence="1">
    <location>
        <begin position="195"/>
        <end position="205"/>
    </location>
</feature>
<accession>A0ABY7JZQ9</accession>
<keyword evidence="3" id="KW-1185">Reference proteome</keyword>
<sequence>MGLAEIADRLYGVHPGEFTHSRDDEVRAAKAAGDSALAARVKLLRRPSTSAWLVNTLVRQAPDQLDELLQLGEELRAAQLNFGGPQLRRLVERRRSAISELTVTAVRLSVAAGHQVGDPAIREVAATLDAAVIDEAAAEAVRSGRLLRRLDAAGFDAVDVEGAVAVPDADGGAGSNGRARPALRAVRTPPRELPARPSAQQQAADAARERAAVAERALVRAEAALGSAAEAFERACRHVEHIEQELADARKALADSRHAAASARQDRDAAKRARDSAQAVLTRADAALGS</sequence>
<evidence type="ECO:0008006" key="4">
    <source>
        <dbReference type="Google" id="ProtNLM"/>
    </source>
</evidence>
<reference evidence="2" key="1">
    <citation type="submission" date="2022-05" db="EMBL/GenBank/DDBJ databases">
        <title>Jatrophihabitans sp. SB3-54 whole genome sequence.</title>
        <authorList>
            <person name="Suh M.K."/>
            <person name="Eom M.K."/>
            <person name="Kim J.S."/>
            <person name="Kim H.S."/>
            <person name="Do H.E."/>
            <person name="Shin Y.K."/>
            <person name="Lee J.-S."/>
        </authorList>
    </citation>
    <scope>NUCLEOTIDE SEQUENCE</scope>
    <source>
        <strain evidence="2">SB3-54</strain>
    </source>
</reference>
<gene>
    <name evidence="2" type="ORF">M6B22_18755</name>
</gene>
<feature type="region of interest" description="Disordered" evidence="1">
    <location>
        <begin position="169"/>
        <end position="207"/>
    </location>
</feature>
<dbReference type="RefSeq" id="WP_269443087.1">
    <property type="nucleotide sequence ID" value="NZ_CP097463.1"/>
</dbReference>
<dbReference type="Proteomes" id="UP001164693">
    <property type="component" value="Chromosome"/>
</dbReference>
<protein>
    <recommendedName>
        <fullName evidence="4">Transposase</fullName>
    </recommendedName>
</protein>
<evidence type="ECO:0000256" key="1">
    <source>
        <dbReference type="SAM" id="MobiDB-lite"/>
    </source>
</evidence>
<name>A0ABY7JZQ9_9ACTN</name>
<evidence type="ECO:0000313" key="3">
    <source>
        <dbReference type="Proteomes" id="UP001164693"/>
    </source>
</evidence>
<proteinExistence type="predicted"/>